<dbReference type="EMBL" id="CP041186">
    <property type="protein sequence ID" value="QDG50378.1"/>
    <property type="molecule type" value="Genomic_DNA"/>
</dbReference>
<evidence type="ECO:0000256" key="4">
    <source>
        <dbReference type="ARBA" id="ARBA00022827"/>
    </source>
</evidence>
<dbReference type="AlphaFoldDB" id="A0A4Y6PPY5"/>
<dbReference type="Pfam" id="PF02771">
    <property type="entry name" value="Acyl-CoA_dh_N"/>
    <property type="match status" value="1"/>
</dbReference>
<keyword evidence="10" id="KW-1185">Reference proteome</keyword>
<dbReference type="Proteomes" id="UP000315995">
    <property type="component" value="Chromosome"/>
</dbReference>
<feature type="domain" description="Acyl-CoA dehydrogenase/oxidase C-terminal" evidence="6">
    <location>
        <begin position="305"/>
        <end position="380"/>
    </location>
</feature>
<proteinExistence type="inferred from homology"/>
<comment type="similarity">
    <text evidence="2 5">Belongs to the acyl-CoA dehydrogenase family.</text>
</comment>
<evidence type="ECO:0000256" key="5">
    <source>
        <dbReference type="RuleBase" id="RU362125"/>
    </source>
</evidence>
<sequence length="638" mass="73319">MGNFYKDNDDLRFYIEKWIDWEPLVRLTEHDYNYEYGFQNADEAVDFYKNVLEMIGRFVAEEIDPYVAEMEREGPKLVDGEVIFPERFDEIFEQIKQLDLHGMCVPRELGGMNMPLLVYMFQTEMMARSDVSIAAHHGFHGGIAMALLVYSIMEGTTEFDEETGHITSTRFGDEISEIITGQAWGSMDITEPDAGSDMAALRTRAEQDEDGNWYVTGTKIFITSGHGKYHVVIAKTEEEDEDAGAYAGLAKLSTFLVPTWVEDEDGNKKRVATVERIEEKLGHHLSSTCVMNFEKTPAYLIGERGEGFKQMLLLMNNARIGISFESIGLCESAYRMSKAYAEERESMGKTIDRHEMIADYLEEMQTDIQGMRALVVEAAFHEEIAQKYQIMAEMSEDPVEAKEARAKYKKHQWEAREITPLVKYLAAEKAVEMSQRAIQIHGGVGYTTEYGAEKLLRDAMVMPIYEGTSQIQALMAMKDTMSSIMRNPQEFVKMLAQKRWQSLSARDPLERRLAKLESLLLSAEQHLVTKTAVDKFRSLSGVPIFDWPQELTREWNPKRDFAYAMLHAERLTKLLTDVKICQLLFEQAREYPERRDVFVRYLERAEPRCRFLYDEITTTGDRLVSKLHPEQQLEGAAE</sequence>
<keyword evidence="4 5" id="KW-0274">FAD</keyword>
<dbReference type="SUPFAM" id="SSF56645">
    <property type="entry name" value="Acyl-CoA dehydrogenase NM domain-like"/>
    <property type="match status" value="1"/>
</dbReference>
<dbReference type="InterPro" id="IPR009100">
    <property type="entry name" value="AcylCoA_DH/oxidase_NM_dom_sf"/>
</dbReference>
<evidence type="ECO:0000259" key="6">
    <source>
        <dbReference type="Pfam" id="PF00441"/>
    </source>
</evidence>
<dbReference type="InterPro" id="IPR052166">
    <property type="entry name" value="Diverse_Acyl-CoA_DH"/>
</dbReference>
<evidence type="ECO:0000256" key="1">
    <source>
        <dbReference type="ARBA" id="ARBA00001974"/>
    </source>
</evidence>
<evidence type="ECO:0000313" key="10">
    <source>
        <dbReference type="Proteomes" id="UP000315995"/>
    </source>
</evidence>
<dbReference type="PROSITE" id="PS00073">
    <property type="entry name" value="ACYL_COA_DH_2"/>
    <property type="match status" value="1"/>
</dbReference>
<dbReference type="Gene3D" id="1.20.140.10">
    <property type="entry name" value="Butyryl-CoA Dehydrogenase, subunit A, domain 3"/>
    <property type="match status" value="1"/>
</dbReference>
<dbReference type="PANTHER" id="PTHR42803:SF1">
    <property type="entry name" value="BROAD-SPECIFICITY LINEAR ACYL-COA DEHYDROGENASE FADE5"/>
    <property type="match status" value="1"/>
</dbReference>
<dbReference type="InterPro" id="IPR036250">
    <property type="entry name" value="AcylCo_DH-like_C"/>
</dbReference>
<dbReference type="InterPro" id="IPR037069">
    <property type="entry name" value="AcylCoA_DH/ox_N_sf"/>
</dbReference>
<dbReference type="InterPro" id="IPR006091">
    <property type="entry name" value="Acyl-CoA_Oxase/DH_mid-dom"/>
</dbReference>
<evidence type="ECO:0000256" key="3">
    <source>
        <dbReference type="ARBA" id="ARBA00022630"/>
    </source>
</evidence>
<dbReference type="Gene3D" id="2.40.110.10">
    <property type="entry name" value="Butyryl-CoA Dehydrogenase, subunit A, domain 2"/>
    <property type="match status" value="1"/>
</dbReference>
<dbReference type="InterPro" id="IPR013786">
    <property type="entry name" value="AcylCoA_DH/ox_N"/>
</dbReference>
<evidence type="ECO:0008006" key="11">
    <source>
        <dbReference type="Google" id="ProtNLM"/>
    </source>
</evidence>
<comment type="cofactor">
    <cofactor evidence="1 5">
        <name>FAD</name>
        <dbReference type="ChEBI" id="CHEBI:57692"/>
    </cofactor>
</comment>
<evidence type="ECO:0000259" key="7">
    <source>
        <dbReference type="Pfam" id="PF02770"/>
    </source>
</evidence>
<dbReference type="GO" id="GO:0003995">
    <property type="term" value="F:acyl-CoA dehydrogenase activity"/>
    <property type="evidence" value="ECO:0007669"/>
    <property type="project" value="InterPro"/>
</dbReference>
<feature type="domain" description="Acyl-CoA dehydrogenase/oxidase C-terminal" evidence="6">
    <location>
        <begin position="406"/>
        <end position="477"/>
    </location>
</feature>
<protein>
    <recommendedName>
        <fullName evidence="11">Acyl-CoA dehydrogenase</fullName>
    </recommendedName>
</protein>
<organism evidence="9 10">
    <name type="scientific">Persicimonas caeni</name>
    <dbReference type="NCBI Taxonomy" id="2292766"/>
    <lineage>
        <taxon>Bacteria</taxon>
        <taxon>Deltaproteobacteria</taxon>
        <taxon>Bradymonadales</taxon>
        <taxon>Bradymonadaceae</taxon>
        <taxon>Persicimonas</taxon>
    </lineage>
</organism>
<reference evidence="9 10" key="1">
    <citation type="submission" date="2019-06" db="EMBL/GenBank/DDBJ databases">
        <title>Persicimonas caeni gen. nov., sp. nov., a predatory bacterium isolated from solar saltern.</title>
        <authorList>
            <person name="Wang S."/>
        </authorList>
    </citation>
    <scope>NUCLEOTIDE SEQUENCE [LARGE SCALE GENOMIC DNA]</scope>
    <source>
        <strain evidence="9 10">YN101</strain>
    </source>
</reference>
<dbReference type="SUPFAM" id="SSF47203">
    <property type="entry name" value="Acyl-CoA dehydrogenase C-terminal domain-like"/>
    <property type="match status" value="1"/>
</dbReference>
<dbReference type="Pfam" id="PF02770">
    <property type="entry name" value="Acyl-CoA_dh_M"/>
    <property type="match status" value="1"/>
</dbReference>
<keyword evidence="3 5" id="KW-0285">Flavoprotein</keyword>
<feature type="domain" description="Acyl-CoA dehydrogenase/oxidase N-terminal" evidence="8">
    <location>
        <begin position="50"/>
        <end position="148"/>
    </location>
</feature>
<dbReference type="RefSeq" id="WP_141196872.1">
    <property type="nucleotide sequence ID" value="NZ_CP041186.1"/>
</dbReference>
<dbReference type="Gene3D" id="1.10.540.10">
    <property type="entry name" value="Acyl-CoA dehydrogenase/oxidase, N-terminal domain"/>
    <property type="match status" value="1"/>
</dbReference>
<accession>A0A4Y6PPY5</accession>
<evidence type="ECO:0000259" key="8">
    <source>
        <dbReference type="Pfam" id="PF02771"/>
    </source>
</evidence>
<name>A0A4Y6PPY5_PERCE</name>
<dbReference type="InterPro" id="IPR046373">
    <property type="entry name" value="Acyl-CoA_Oxase/DH_mid-dom_sf"/>
</dbReference>
<dbReference type="InterPro" id="IPR009075">
    <property type="entry name" value="AcylCo_DH/oxidase_C"/>
</dbReference>
<dbReference type="OrthoDB" id="9770681at2"/>
<dbReference type="PANTHER" id="PTHR42803">
    <property type="entry name" value="ACYL-COA DEHYDROGENASE"/>
    <property type="match status" value="1"/>
</dbReference>
<dbReference type="GO" id="GO:0050660">
    <property type="term" value="F:flavin adenine dinucleotide binding"/>
    <property type="evidence" value="ECO:0007669"/>
    <property type="project" value="InterPro"/>
</dbReference>
<accession>A0A5B8Y798</accession>
<keyword evidence="5" id="KW-0560">Oxidoreductase</keyword>
<dbReference type="InterPro" id="IPR006089">
    <property type="entry name" value="Acyl-CoA_DH_CS"/>
</dbReference>
<dbReference type="Pfam" id="PF00441">
    <property type="entry name" value="Acyl-CoA_dh_1"/>
    <property type="match status" value="2"/>
</dbReference>
<evidence type="ECO:0000256" key="2">
    <source>
        <dbReference type="ARBA" id="ARBA00009347"/>
    </source>
</evidence>
<evidence type="ECO:0000313" key="9">
    <source>
        <dbReference type="EMBL" id="QDG50378.1"/>
    </source>
</evidence>
<feature type="domain" description="Acyl-CoA oxidase/dehydrogenase middle" evidence="7">
    <location>
        <begin position="187"/>
        <end position="295"/>
    </location>
</feature>
<gene>
    <name evidence="9" type="ORF">FIV42_06410</name>
</gene>